<dbReference type="AlphaFoldDB" id="A0A6M0UD35"/>
<organism evidence="1">
    <name type="scientific">Clostridium butyricum</name>
    <dbReference type="NCBI Taxonomy" id="1492"/>
    <lineage>
        <taxon>Bacteria</taxon>
        <taxon>Bacillati</taxon>
        <taxon>Bacillota</taxon>
        <taxon>Clostridia</taxon>
        <taxon>Eubacteriales</taxon>
        <taxon>Clostridiaceae</taxon>
        <taxon>Clostridium</taxon>
    </lineage>
</organism>
<evidence type="ECO:0000313" key="1">
    <source>
        <dbReference type="EMBL" id="VYU71895.1"/>
    </source>
</evidence>
<dbReference type="EMBL" id="CACRTU010000048">
    <property type="protein sequence ID" value="VYU71895.1"/>
    <property type="molecule type" value="Genomic_DNA"/>
</dbReference>
<protein>
    <submittedName>
        <fullName evidence="1">Uncharacterized protein</fullName>
    </submittedName>
</protein>
<dbReference type="RefSeq" id="WP_002580220.1">
    <property type="nucleotide sequence ID" value="NZ_CAVLFI010000003.1"/>
</dbReference>
<proteinExistence type="predicted"/>
<name>A0A6M0UD35_CLOBU</name>
<sequence>MFNKNSLNNKIINTVVIILCIVLMYIIISSIIIWEKTSDLFYIISGVIVILGILFNIYLLLKEKN</sequence>
<reference evidence="1" key="1">
    <citation type="submission" date="2019-11" db="EMBL/GenBank/DDBJ databases">
        <authorList>
            <person name="Feng L."/>
        </authorList>
    </citation>
    <scope>NUCLEOTIDE SEQUENCE</scope>
    <source>
        <strain evidence="1">CButyricumLFYP62</strain>
    </source>
</reference>
<accession>A0A6M0UD35</accession>
<gene>
    <name evidence="1" type="ORF">CBLFYP62_03538</name>
</gene>